<name>H5XFG0_9PSEU</name>
<accession>H5XFG0</accession>
<dbReference type="STRING" id="882082.SaccyDRAFT_3756"/>
<dbReference type="Proteomes" id="UP000002791">
    <property type="component" value="Chromosome"/>
</dbReference>
<sequence>MEEWETRITNDLLVWVNALDKRSKALVVDAIDRLAEAGPRLGRPLVDRIAGSRLHNLKELRPGSAGRSEIRILFVFGPWRSAVLLTGGDKSGNWSGWYQRAIPLAEDLYEEYLKERQAEEEQR</sequence>
<dbReference type="AlphaFoldDB" id="H5XFG0"/>
<reference evidence="1 2" key="1">
    <citation type="submission" date="2011-11" db="EMBL/GenBank/DDBJ databases">
        <title>The Noncontiguous Finished sequence of Saccharomonospora cyanea NA-134.</title>
        <authorList>
            <consortium name="US DOE Joint Genome Institute"/>
            <person name="Lucas S."/>
            <person name="Han J."/>
            <person name="Lapidus A."/>
            <person name="Cheng J.-F."/>
            <person name="Goodwin L."/>
            <person name="Pitluck S."/>
            <person name="Peters L."/>
            <person name="Ovchinnikova G."/>
            <person name="Lu M."/>
            <person name="Detter J.C."/>
            <person name="Han C."/>
            <person name="Tapia R."/>
            <person name="Land M."/>
            <person name="Hauser L."/>
            <person name="Kyrpides N."/>
            <person name="Ivanova N."/>
            <person name="Pagani I."/>
            <person name="Brambilla E.-M."/>
            <person name="Klenk H.-P."/>
            <person name="Woyke T."/>
        </authorList>
    </citation>
    <scope>NUCLEOTIDE SEQUENCE [LARGE SCALE GENOMIC DNA]</scope>
    <source>
        <strain evidence="1 2">NA-134</strain>
    </source>
</reference>
<gene>
    <name evidence="1" type="ORF">SaccyDRAFT_3756</name>
</gene>
<dbReference type="RefSeq" id="WP_005458459.1">
    <property type="nucleotide sequence ID" value="NZ_CM001440.1"/>
</dbReference>
<evidence type="ECO:0000313" key="2">
    <source>
        <dbReference type="Proteomes" id="UP000002791"/>
    </source>
</evidence>
<evidence type="ECO:0008006" key="3">
    <source>
        <dbReference type="Google" id="ProtNLM"/>
    </source>
</evidence>
<dbReference type="OrthoDB" id="330810at2"/>
<organism evidence="1 2">
    <name type="scientific">Saccharomonospora cyanea NA-134</name>
    <dbReference type="NCBI Taxonomy" id="882082"/>
    <lineage>
        <taxon>Bacteria</taxon>
        <taxon>Bacillati</taxon>
        <taxon>Actinomycetota</taxon>
        <taxon>Actinomycetes</taxon>
        <taxon>Pseudonocardiales</taxon>
        <taxon>Pseudonocardiaceae</taxon>
        <taxon>Saccharomonospora</taxon>
    </lineage>
</organism>
<proteinExistence type="predicted"/>
<dbReference type="EMBL" id="CM001440">
    <property type="protein sequence ID" value="EHR62583.1"/>
    <property type="molecule type" value="Genomic_DNA"/>
</dbReference>
<dbReference type="InterPro" id="IPR009241">
    <property type="entry name" value="HigB-like"/>
</dbReference>
<dbReference type="HOGENOM" id="CLU_107454_1_1_11"/>
<evidence type="ECO:0000313" key="1">
    <source>
        <dbReference type="EMBL" id="EHR62583.1"/>
    </source>
</evidence>
<protein>
    <recommendedName>
        <fullName evidence="3">Addiction module toxin RelE</fullName>
    </recommendedName>
</protein>
<keyword evidence="2" id="KW-1185">Reference proteome</keyword>
<dbReference type="eggNOG" id="COG4683">
    <property type="taxonomic scope" value="Bacteria"/>
</dbReference>
<dbReference type="Pfam" id="PF05973">
    <property type="entry name" value="Gp49"/>
    <property type="match status" value="1"/>
</dbReference>